<gene>
    <name evidence="1" type="ORF">RHMOL_Rhmol04G0129700</name>
</gene>
<comment type="caution">
    <text evidence="1">The sequence shown here is derived from an EMBL/GenBank/DDBJ whole genome shotgun (WGS) entry which is preliminary data.</text>
</comment>
<keyword evidence="2" id="KW-1185">Reference proteome</keyword>
<name>A0ACC0P064_RHOML</name>
<proteinExistence type="predicted"/>
<protein>
    <submittedName>
        <fullName evidence="1">Uncharacterized protein</fullName>
    </submittedName>
</protein>
<sequence>MATKGGKTQTQQPLLRGRQFNLGSSPSLGEVSFLSSLASIPAATSSSVSSTTLSSAASSPENNFDR</sequence>
<reference evidence="1" key="1">
    <citation type="submission" date="2022-02" db="EMBL/GenBank/DDBJ databases">
        <title>Plant Genome Project.</title>
        <authorList>
            <person name="Zhang R.-G."/>
        </authorList>
    </citation>
    <scope>NUCLEOTIDE SEQUENCE</scope>
    <source>
        <strain evidence="1">AT1</strain>
    </source>
</reference>
<dbReference type="EMBL" id="CM046391">
    <property type="protein sequence ID" value="KAI8558870.1"/>
    <property type="molecule type" value="Genomic_DNA"/>
</dbReference>
<accession>A0ACC0P064</accession>
<dbReference type="Proteomes" id="UP001062846">
    <property type="component" value="Chromosome 4"/>
</dbReference>
<evidence type="ECO:0000313" key="2">
    <source>
        <dbReference type="Proteomes" id="UP001062846"/>
    </source>
</evidence>
<evidence type="ECO:0000313" key="1">
    <source>
        <dbReference type="EMBL" id="KAI8558870.1"/>
    </source>
</evidence>
<organism evidence="1 2">
    <name type="scientific">Rhododendron molle</name>
    <name type="common">Chinese azalea</name>
    <name type="synonym">Azalea mollis</name>
    <dbReference type="NCBI Taxonomy" id="49168"/>
    <lineage>
        <taxon>Eukaryota</taxon>
        <taxon>Viridiplantae</taxon>
        <taxon>Streptophyta</taxon>
        <taxon>Embryophyta</taxon>
        <taxon>Tracheophyta</taxon>
        <taxon>Spermatophyta</taxon>
        <taxon>Magnoliopsida</taxon>
        <taxon>eudicotyledons</taxon>
        <taxon>Gunneridae</taxon>
        <taxon>Pentapetalae</taxon>
        <taxon>asterids</taxon>
        <taxon>Ericales</taxon>
        <taxon>Ericaceae</taxon>
        <taxon>Ericoideae</taxon>
        <taxon>Rhodoreae</taxon>
        <taxon>Rhododendron</taxon>
    </lineage>
</organism>